<comment type="cofactor">
    <cofactor evidence="1 5">
        <name>heme</name>
        <dbReference type="ChEBI" id="CHEBI:30413"/>
    </cofactor>
</comment>
<keyword evidence="5 6" id="KW-0349">Heme</keyword>
<evidence type="ECO:0000313" key="8">
    <source>
        <dbReference type="Proteomes" id="UP000700596"/>
    </source>
</evidence>
<dbReference type="GO" id="GO:0004497">
    <property type="term" value="F:monooxygenase activity"/>
    <property type="evidence" value="ECO:0007669"/>
    <property type="project" value="UniProtKB-KW"/>
</dbReference>
<dbReference type="PRINTS" id="PR00385">
    <property type="entry name" value="P450"/>
</dbReference>
<dbReference type="InterPro" id="IPR017972">
    <property type="entry name" value="Cyt_P450_CS"/>
</dbReference>
<evidence type="ECO:0000256" key="3">
    <source>
        <dbReference type="ARBA" id="ARBA00022723"/>
    </source>
</evidence>
<dbReference type="InterPro" id="IPR002401">
    <property type="entry name" value="Cyt_P450_E_grp-I"/>
</dbReference>
<dbReference type="Gene3D" id="1.10.630.10">
    <property type="entry name" value="Cytochrome P450"/>
    <property type="match status" value="1"/>
</dbReference>
<dbReference type="GO" id="GO:0020037">
    <property type="term" value="F:heme binding"/>
    <property type="evidence" value="ECO:0007669"/>
    <property type="project" value="InterPro"/>
</dbReference>
<gene>
    <name evidence="7" type="ORF">B0J11DRAFT_509197</name>
</gene>
<organism evidence="7 8">
    <name type="scientific">Dendryphion nanum</name>
    <dbReference type="NCBI Taxonomy" id="256645"/>
    <lineage>
        <taxon>Eukaryota</taxon>
        <taxon>Fungi</taxon>
        <taxon>Dikarya</taxon>
        <taxon>Ascomycota</taxon>
        <taxon>Pezizomycotina</taxon>
        <taxon>Dothideomycetes</taxon>
        <taxon>Pleosporomycetidae</taxon>
        <taxon>Pleosporales</taxon>
        <taxon>Torulaceae</taxon>
        <taxon>Dendryphion</taxon>
    </lineage>
</organism>
<dbReference type="EMBL" id="JAGMWT010000012">
    <property type="protein sequence ID" value="KAH7119108.1"/>
    <property type="molecule type" value="Genomic_DNA"/>
</dbReference>
<reference evidence="7" key="1">
    <citation type="journal article" date="2021" name="Nat. Commun.">
        <title>Genetic determinants of endophytism in the Arabidopsis root mycobiome.</title>
        <authorList>
            <person name="Mesny F."/>
            <person name="Miyauchi S."/>
            <person name="Thiergart T."/>
            <person name="Pickel B."/>
            <person name="Atanasova L."/>
            <person name="Karlsson M."/>
            <person name="Huettel B."/>
            <person name="Barry K.W."/>
            <person name="Haridas S."/>
            <person name="Chen C."/>
            <person name="Bauer D."/>
            <person name="Andreopoulos W."/>
            <person name="Pangilinan J."/>
            <person name="LaButti K."/>
            <person name="Riley R."/>
            <person name="Lipzen A."/>
            <person name="Clum A."/>
            <person name="Drula E."/>
            <person name="Henrissat B."/>
            <person name="Kohler A."/>
            <person name="Grigoriev I.V."/>
            <person name="Martin F.M."/>
            <person name="Hacquard S."/>
        </authorList>
    </citation>
    <scope>NUCLEOTIDE SEQUENCE</scope>
    <source>
        <strain evidence="7">MPI-CAGE-CH-0243</strain>
    </source>
</reference>
<dbReference type="GO" id="GO:0005506">
    <property type="term" value="F:iron ion binding"/>
    <property type="evidence" value="ECO:0007669"/>
    <property type="project" value="InterPro"/>
</dbReference>
<evidence type="ECO:0000256" key="4">
    <source>
        <dbReference type="ARBA" id="ARBA00023004"/>
    </source>
</evidence>
<keyword evidence="6" id="KW-0503">Monooxygenase</keyword>
<keyword evidence="3 5" id="KW-0479">Metal-binding</keyword>
<dbReference type="Pfam" id="PF00067">
    <property type="entry name" value="p450"/>
    <property type="match status" value="1"/>
</dbReference>
<comment type="caution">
    <text evidence="7">The sequence shown here is derived from an EMBL/GenBank/DDBJ whole genome shotgun (WGS) entry which is preliminary data.</text>
</comment>
<sequence>MWSILSLVVVAAAGYITHIGYGYYTNYRIAKSIGFPIIWSPFYPHGLIWQIFYGSLSMFLRKLPDSLTAWAKEIEPTWHWETNGVVHRDVGETFSIVSSGGVILYTADPTSLNSILSNRKDFGKPAIYENLELFGPNVDTVNGDAWTRHRKITAPCFNERVSGFVWDEALRQTRSMLGLWLSQPNGRVGSMVEDTRVIALHVLTAAGFGISNDFLGGARNVAPGHNLSYRDALMTVLEHFVLSIVLTQMPWLKKLGTFLPEEWQKVILAMKEFRRYMDEMLDAERKAQAQSDGTTKPNLISQLIRTSDEAIKESGKTSAPRLSDEEIRGNIFIFNIAGHDTTANTLAYAFGLLAVHPEIQDWIAEEVDFVLGELNDELQYEVVFPRLKRILALMYETLRLYGPVPHQPRGVMNDNTILQATSPTNPSETITKLLPKSVHLTMVVHAAHMNPRIFPDPTTFRPSRWLKPAGKLGSEEMVPPPPGYYPWSGGPRVCPGQKFAQVEFVAVIARVIRSVRVKGCIKDVTPELLEKLGGEQSEAYDKLAREEVFRVVRNTGGGNATLSLLNPSDLWIRAEKR</sequence>
<evidence type="ECO:0000256" key="2">
    <source>
        <dbReference type="ARBA" id="ARBA00010617"/>
    </source>
</evidence>
<dbReference type="PANTHER" id="PTHR24305">
    <property type="entry name" value="CYTOCHROME P450"/>
    <property type="match status" value="1"/>
</dbReference>
<dbReference type="SUPFAM" id="SSF48264">
    <property type="entry name" value="Cytochrome P450"/>
    <property type="match status" value="1"/>
</dbReference>
<dbReference type="Proteomes" id="UP000700596">
    <property type="component" value="Unassembled WGS sequence"/>
</dbReference>
<evidence type="ECO:0000256" key="1">
    <source>
        <dbReference type="ARBA" id="ARBA00001971"/>
    </source>
</evidence>
<accession>A0A9P9DH69</accession>
<protein>
    <submittedName>
        <fullName evidence="7">Cytochrome P450</fullName>
    </submittedName>
</protein>
<dbReference type="CDD" id="cd11070">
    <property type="entry name" value="CYP56-like"/>
    <property type="match status" value="1"/>
</dbReference>
<evidence type="ECO:0000313" key="7">
    <source>
        <dbReference type="EMBL" id="KAH7119108.1"/>
    </source>
</evidence>
<dbReference type="PANTHER" id="PTHR24305:SF166">
    <property type="entry name" value="CYTOCHROME P450 12A4, MITOCHONDRIAL-RELATED"/>
    <property type="match status" value="1"/>
</dbReference>
<keyword evidence="6" id="KW-0560">Oxidoreductase</keyword>
<evidence type="ECO:0000256" key="5">
    <source>
        <dbReference type="PIRSR" id="PIRSR602401-1"/>
    </source>
</evidence>
<proteinExistence type="inferred from homology"/>
<dbReference type="InterPro" id="IPR050121">
    <property type="entry name" value="Cytochrome_P450_monoxygenase"/>
</dbReference>
<dbReference type="AlphaFoldDB" id="A0A9P9DH69"/>
<dbReference type="InterPro" id="IPR036396">
    <property type="entry name" value="Cyt_P450_sf"/>
</dbReference>
<dbReference type="InterPro" id="IPR001128">
    <property type="entry name" value="Cyt_P450"/>
</dbReference>
<keyword evidence="4 5" id="KW-0408">Iron</keyword>
<feature type="binding site" description="axial binding residue" evidence="5">
    <location>
        <position position="494"/>
    </location>
    <ligand>
        <name>heme</name>
        <dbReference type="ChEBI" id="CHEBI:30413"/>
    </ligand>
    <ligandPart>
        <name>Fe</name>
        <dbReference type="ChEBI" id="CHEBI:18248"/>
    </ligandPart>
</feature>
<keyword evidence="8" id="KW-1185">Reference proteome</keyword>
<dbReference type="OrthoDB" id="1470350at2759"/>
<evidence type="ECO:0000256" key="6">
    <source>
        <dbReference type="RuleBase" id="RU000461"/>
    </source>
</evidence>
<name>A0A9P9DH69_9PLEO</name>
<dbReference type="PRINTS" id="PR00463">
    <property type="entry name" value="EP450I"/>
</dbReference>
<dbReference type="GO" id="GO:0016705">
    <property type="term" value="F:oxidoreductase activity, acting on paired donors, with incorporation or reduction of molecular oxygen"/>
    <property type="evidence" value="ECO:0007669"/>
    <property type="project" value="InterPro"/>
</dbReference>
<dbReference type="PROSITE" id="PS00086">
    <property type="entry name" value="CYTOCHROME_P450"/>
    <property type="match status" value="1"/>
</dbReference>
<comment type="similarity">
    <text evidence="2 6">Belongs to the cytochrome P450 family.</text>
</comment>